<dbReference type="Proteomes" id="UP000195105">
    <property type="component" value="Unassembled WGS sequence"/>
</dbReference>
<proteinExistence type="predicted"/>
<feature type="compositionally biased region" description="Basic and acidic residues" evidence="1">
    <location>
        <begin position="52"/>
        <end position="66"/>
    </location>
</feature>
<comment type="caution">
    <text evidence="2">The sequence shown here is derived from an EMBL/GenBank/DDBJ whole genome shotgun (WGS) entry which is preliminary data.</text>
</comment>
<accession>A0A243R3J0</accession>
<name>A0A243R3J0_9ACTN</name>
<evidence type="ECO:0000313" key="2">
    <source>
        <dbReference type="EMBL" id="OUC89143.1"/>
    </source>
</evidence>
<gene>
    <name evidence="2" type="ORF">CA983_41085</name>
</gene>
<organism evidence="2 3">
    <name type="scientific">Streptomyces swartbergensis</name>
    <dbReference type="NCBI Taxonomy" id="487165"/>
    <lineage>
        <taxon>Bacteria</taxon>
        <taxon>Bacillati</taxon>
        <taxon>Actinomycetota</taxon>
        <taxon>Actinomycetes</taxon>
        <taxon>Kitasatosporales</taxon>
        <taxon>Streptomycetaceae</taxon>
        <taxon>Streptomyces</taxon>
    </lineage>
</organism>
<reference evidence="2 3" key="1">
    <citation type="submission" date="2017-05" db="EMBL/GenBank/DDBJ databases">
        <title>Biotechnological potential of actinobacteria isolated from South African environments.</title>
        <authorList>
            <person name="Le Roes-Hill M."/>
            <person name="Prins A."/>
            <person name="Durrell K.A."/>
        </authorList>
    </citation>
    <scope>NUCLEOTIDE SEQUENCE [LARGE SCALE GENOMIC DNA]</scope>
    <source>
        <strain evidence="2 3">HMC13</strain>
    </source>
</reference>
<evidence type="ECO:0000313" key="3">
    <source>
        <dbReference type="Proteomes" id="UP000195105"/>
    </source>
</evidence>
<sequence>MRSGSDGVELDRSSAALRGPRTGPPPLRPCCDRTIGLVQRASRADGPVPSAEIRHPGFGRRPDWLMPSNERRHATAYDGGPVNSVLRASSERYRGVPGRFATCGDRGAGRHGGCREVSRLA</sequence>
<evidence type="ECO:0000256" key="1">
    <source>
        <dbReference type="SAM" id="MobiDB-lite"/>
    </source>
</evidence>
<protein>
    <submittedName>
        <fullName evidence="2">Uncharacterized protein</fullName>
    </submittedName>
</protein>
<keyword evidence="3" id="KW-1185">Reference proteome</keyword>
<dbReference type="EMBL" id="NGFN01000513">
    <property type="protein sequence ID" value="OUC89143.1"/>
    <property type="molecule type" value="Genomic_DNA"/>
</dbReference>
<dbReference type="AlphaFoldDB" id="A0A243R3J0"/>
<feature type="region of interest" description="Disordered" evidence="1">
    <location>
        <begin position="1"/>
        <end position="66"/>
    </location>
</feature>